<feature type="compositionally biased region" description="Polar residues" evidence="1">
    <location>
        <begin position="317"/>
        <end position="330"/>
    </location>
</feature>
<evidence type="ECO:0000256" key="1">
    <source>
        <dbReference type="SAM" id="MobiDB-lite"/>
    </source>
</evidence>
<feature type="domain" description="Heterokaryon incompatibility" evidence="2">
    <location>
        <begin position="25"/>
        <end position="114"/>
    </location>
</feature>
<dbReference type="Pfam" id="PF06985">
    <property type="entry name" value="HET"/>
    <property type="match status" value="1"/>
</dbReference>
<name>A0A6A6ZCS0_9PLEO</name>
<sequence length="453" mass="51595">MRLLLRNHDGRFTLTEFTGDAIPHYAILSHTWGADHDEITLADLEKDTDMTKAGYKKLQFCADQALKDDLRYFWVDTCCIDKTSSAELTKAINSMFKWYRKANQCYAYLSDVSTGGISSRKPVRQDWYPAFQQSRWFTRGWTLQELVAPKSVEFFSVEGERLGNKYTLVQELYSITGISIEALQGSPLGEFGVDERMSWIGQRKTKREEDMAYSLLGIFNVHMPLIYGEGQKNALARLQREIKVSFGEERNEAAQNQSQATQSYHGPVFHGPISGRYVVPGTHVTGDEGLFLERCEFLDFPQLFAFLTSTNFRNDRATGTGSVTAMSSSSREPDTPFGSTQRQDIFDDAQVIDECNRVVLGSPYVSQRTATNRTTRGRAAETSRNHTPVDSNQLGFLPLAEWDEYNSYEEDIPSRLRYSIEWKVAVNNRVVAKDTEQDIVLVPAAYWHMYLKP</sequence>
<evidence type="ECO:0000259" key="2">
    <source>
        <dbReference type="Pfam" id="PF06985"/>
    </source>
</evidence>
<dbReference type="AlphaFoldDB" id="A0A6A6ZCS0"/>
<dbReference type="PANTHER" id="PTHR10622:SF11">
    <property type="entry name" value="HET-DOMAIN-CONTAINING PROTEIN"/>
    <property type="match status" value="1"/>
</dbReference>
<feature type="region of interest" description="Disordered" evidence="1">
    <location>
        <begin position="317"/>
        <end position="339"/>
    </location>
</feature>
<keyword evidence="4" id="KW-1185">Reference proteome</keyword>
<dbReference type="Proteomes" id="UP000799424">
    <property type="component" value="Unassembled WGS sequence"/>
</dbReference>
<protein>
    <submittedName>
        <fullName evidence="3">HET-domain-containing protein</fullName>
    </submittedName>
</protein>
<dbReference type="OrthoDB" id="674604at2759"/>
<dbReference type="InterPro" id="IPR010730">
    <property type="entry name" value="HET"/>
</dbReference>
<gene>
    <name evidence="3" type="ORF">CC86DRAFT_461249</name>
</gene>
<proteinExistence type="predicted"/>
<evidence type="ECO:0000313" key="4">
    <source>
        <dbReference type="Proteomes" id="UP000799424"/>
    </source>
</evidence>
<dbReference type="PANTHER" id="PTHR10622">
    <property type="entry name" value="HET DOMAIN-CONTAINING PROTEIN"/>
    <property type="match status" value="1"/>
</dbReference>
<reference evidence="3" key="1">
    <citation type="journal article" date="2020" name="Stud. Mycol.">
        <title>101 Dothideomycetes genomes: a test case for predicting lifestyles and emergence of pathogens.</title>
        <authorList>
            <person name="Haridas S."/>
            <person name="Albert R."/>
            <person name="Binder M."/>
            <person name="Bloem J."/>
            <person name="Labutti K."/>
            <person name="Salamov A."/>
            <person name="Andreopoulos B."/>
            <person name="Baker S."/>
            <person name="Barry K."/>
            <person name="Bills G."/>
            <person name="Bluhm B."/>
            <person name="Cannon C."/>
            <person name="Castanera R."/>
            <person name="Culley D."/>
            <person name="Daum C."/>
            <person name="Ezra D."/>
            <person name="Gonzalez J."/>
            <person name="Henrissat B."/>
            <person name="Kuo A."/>
            <person name="Liang C."/>
            <person name="Lipzen A."/>
            <person name="Lutzoni F."/>
            <person name="Magnuson J."/>
            <person name="Mondo S."/>
            <person name="Nolan M."/>
            <person name="Ohm R."/>
            <person name="Pangilinan J."/>
            <person name="Park H.-J."/>
            <person name="Ramirez L."/>
            <person name="Alfaro M."/>
            <person name="Sun H."/>
            <person name="Tritt A."/>
            <person name="Yoshinaga Y."/>
            <person name="Zwiers L.-H."/>
            <person name="Turgeon B."/>
            <person name="Goodwin S."/>
            <person name="Spatafora J."/>
            <person name="Crous P."/>
            <person name="Grigoriev I."/>
        </authorList>
    </citation>
    <scope>NUCLEOTIDE SEQUENCE</scope>
    <source>
        <strain evidence="3">CBS 113818</strain>
    </source>
</reference>
<dbReference type="EMBL" id="MU006261">
    <property type="protein sequence ID" value="KAF2818104.1"/>
    <property type="molecule type" value="Genomic_DNA"/>
</dbReference>
<evidence type="ECO:0000313" key="3">
    <source>
        <dbReference type="EMBL" id="KAF2818104.1"/>
    </source>
</evidence>
<organism evidence="3 4">
    <name type="scientific">Ophiobolus disseminans</name>
    <dbReference type="NCBI Taxonomy" id="1469910"/>
    <lineage>
        <taxon>Eukaryota</taxon>
        <taxon>Fungi</taxon>
        <taxon>Dikarya</taxon>
        <taxon>Ascomycota</taxon>
        <taxon>Pezizomycotina</taxon>
        <taxon>Dothideomycetes</taxon>
        <taxon>Pleosporomycetidae</taxon>
        <taxon>Pleosporales</taxon>
        <taxon>Pleosporineae</taxon>
        <taxon>Phaeosphaeriaceae</taxon>
        <taxon>Ophiobolus</taxon>
    </lineage>
</organism>
<accession>A0A6A6ZCS0</accession>